<dbReference type="Gene3D" id="1.10.3680.10">
    <property type="entry name" value="TerB-like"/>
    <property type="match status" value="1"/>
</dbReference>
<proteinExistence type="predicted"/>
<protein>
    <submittedName>
        <fullName evidence="3">Molecular chaperone DjlA</fullName>
    </submittedName>
</protein>
<dbReference type="SMART" id="SM00271">
    <property type="entry name" value="DnaJ"/>
    <property type="match status" value="1"/>
</dbReference>
<dbReference type="PRINTS" id="PR00625">
    <property type="entry name" value="JDOMAIN"/>
</dbReference>
<organism evidence="3 4">
    <name type="scientific">Dankookia rubra</name>
    <dbReference type="NCBI Taxonomy" id="1442381"/>
    <lineage>
        <taxon>Bacteria</taxon>
        <taxon>Pseudomonadati</taxon>
        <taxon>Pseudomonadota</taxon>
        <taxon>Alphaproteobacteria</taxon>
        <taxon>Acetobacterales</taxon>
        <taxon>Roseomonadaceae</taxon>
        <taxon>Dankookia</taxon>
    </lineage>
</organism>
<dbReference type="Pfam" id="PF00226">
    <property type="entry name" value="DnaJ"/>
    <property type="match status" value="1"/>
</dbReference>
<feature type="domain" description="J" evidence="2">
    <location>
        <begin position="200"/>
        <end position="264"/>
    </location>
</feature>
<dbReference type="RefSeq" id="WP_133292242.1">
    <property type="nucleotide sequence ID" value="NZ_SMSJ01000088.1"/>
</dbReference>
<dbReference type="SUPFAM" id="SSF46565">
    <property type="entry name" value="Chaperone J-domain"/>
    <property type="match status" value="1"/>
</dbReference>
<gene>
    <name evidence="3" type="ORF">E2C06_29930</name>
</gene>
<dbReference type="Gene3D" id="1.10.287.110">
    <property type="entry name" value="DnaJ domain"/>
    <property type="match status" value="1"/>
</dbReference>
<dbReference type="PROSITE" id="PS50076">
    <property type="entry name" value="DNAJ_2"/>
    <property type="match status" value="1"/>
</dbReference>
<evidence type="ECO:0000313" key="4">
    <source>
        <dbReference type="Proteomes" id="UP000295096"/>
    </source>
</evidence>
<dbReference type="OrthoDB" id="9782583at2"/>
<evidence type="ECO:0000256" key="1">
    <source>
        <dbReference type="SAM" id="MobiDB-lite"/>
    </source>
</evidence>
<feature type="compositionally biased region" description="Low complexity" evidence="1">
    <location>
        <begin position="185"/>
        <end position="197"/>
    </location>
</feature>
<sequence>MSLWGKIIGGVAGFVTGGPLGAVMGAALGHAADAGGGRGMAGMFGRPSVREAADIAAMLGSKEQLFAISVVVLAAKLAKCDGPVKRPEIDTFKRLFRIPPESLREVGQLFDQARDSADDYRPFARRLGEAFQDNKGMLEDVLAALFQIARADGPLTKSEVAFLQQVQLGFGLDAPAWERARDGRTQQQSSSTAAAQTGPDPYAVLGVGRDASDDAVRQAWRQLMRENHPDSLAARGVPPEFVKRATDKVAEINAAWDRVKRERKL</sequence>
<dbReference type="Pfam" id="PF05099">
    <property type="entry name" value="TerB"/>
    <property type="match status" value="1"/>
</dbReference>
<dbReference type="InterPro" id="IPR007791">
    <property type="entry name" value="DjlA_N"/>
</dbReference>
<comment type="caution">
    <text evidence="3">The sequence shown here is derived from an EMBL/GenBank/DDBJ whole genome shotgun (WGS) entry which is preliminary data.</text>
</comment>
<dbReference type="Proteomes" id="UP000295096">
    <property type="component" value="Unassembled WGS sequence"/>
</dbReference>
<dbReference type="InterPro" id="IPR029024">
    <property type="entry name" value="TerB-like"/>
</dbReference>
<feature type="region of interest" description="Disordered" evidence="1">
    <location>
        <begin position="180"/>
        <end position="202"/>
    </location>
</feature>
<dbReference type="EMBL" id="SMSJ01000088">
    <property type="protein sequence ID" value="TDH58953.1"/>
    <property type="molecule type" value="Genomic_DNA"/>
</dbReference>
<accession>A0A4R5Q8K6</accession>
<reference evidence="3 4" key="1">
    <citation type="journal article" date="2016" name="J. Microbiol.">
        <title>Dankookia rubra gen. nov., sp. nov., an alphaproteobacterium isolated from sediment of a shallow stream.</title>
        <authorList>
            <person name="Kim W.H."/>
            <person name="Kim D.H."/>
            <person name="Kang K."/>
            <person name="Ahn T.Y."/>
        </authorList>
    </citation>
    <scope>NUCLEOTIDE SEQUENCE [LARGE SCALE GENOMIC DNA]</scope>
    <source>
        <strain evidence="3 4">JCM30602</strain>
    </source>
</reference>
<keyword evidence="4" id="KW-1185">Reference proteome</keyword>
<name>A0A4R5Q8K6_9PROT</name>
<dbReference type="AlphaFoldDB" id="A0A4R5Q8K6"/>
<dbReference type="InterPro" id="IPR001623">
    <property type="entry name" value="DnaJ_domain"/>
</dbReference>
<evidence type="ECO:0000259" key="2">
    <source>
        <dbReference type="PROSITE" id="PS50076"/>
    </source>
</evidence>
<evidence type="ECO:0000313" key="3">
    <source>
        <dbReference type="EMBL" id="TDH58953.1"/>
    </source>
</evidence>
<dbReference type="CDD" id="cd07316">
    <property type="entry name" value="terB_like_DjlA"/>
    <property type="match status" value="1"/>
</dbReference>
<dbReference type="CDD" id="cd06257">
    <property type="entry name" value="DnaJ"/>
    <property type="match status" value="1"/>
</dbReference>
<dbReference type="InterPro" id="IPR036869">
    <property type="entry name" value="J_dom_sf"/>
</dbReference>